<evidence type="ECO:0000256" key="12">
    <source>
        <dbReference type="ARBA" id="ARBA00022801"/>
    </source>
</evidence>
<dbReference type="NCBIfam" id="NF008031">
    <property type="entry name" value="PRK10763.1"/>
    <property type="match status" value="1"/>
</dbReference>
<evidence type="ECO:0000256" key="6">
    <source>
        <dbReference type="ARBA" id="ARBA00013278"/>
    </source>
</evidence>
<evidence type="ECO:0000256" key="15">
    <source>
        <dbReference type="ARBA" id="ARBA00023098"/>
    </source>
</evidence>
<dbReference type="InterPro" id="IPR003187">
    <property type="entry name" value="PLipase_A1"/>
</dbReference>
<keyword evidence="12 20" id="KW-0378">Hydrolase</keyword>
<organism evidence="21 22">
    <name type="scientific">Otariodibacter oris</name>
    <dbReference type="NCBI Taxonomy" id="1032623"/>
    <lineage>
        <taxon>Bacteria</taxon>
        <taxon>Pseudomonadati</taxon>
        <taxon>Pseudomonadota</taxon>
        <taxon>Gammaproteobacteria</taxon>
        <taxon>Pasteurellales</taxon>
        <taxon>Pasteurellaceae</taxon>
        <taxon>Otariodibacter</taxon>
    </lineage>
</organism>
<evidence type="ECO:0000256" key="13">
    <source>
        <dbReference type="ARBA" id="ARBA00022837"/>
    </source>
</evidence>
<dbReference type="Proteomes" id="UP000280099">
    <property type="component" value="Unassembled WGS sequence"/>
</dbReference>
<evidence type="ECO:0000256" key="3">
    <source>
        <dbReference type="ARBA" id="ARBA00010525"/>
    </source>
</evidence>
<keyword evidence="11 20" id="KW-0732">Signal</keyword>
<dbReference type="GO" id="GO:0004623">
    <property type="term" value="F:phospholipase A2 activity"/>
    <property type="evidence" value="ECO:0007669"/>
    <property type="project" value="UniProtKB-EC"/>
</dbReference>
<gene>
    <name evidence="21" type="ORF">DES31_0380</name>
</gene>
<evidence type="ECO:0000256" key="9">
    <source>
        <dbReference type="ARBA" id="ARBA00022692"/>
    </source>
</evidence>
<comment type="catalytic activity">
    <reaction evidence="1 20">
        <text>a 1,2-diacyl-sn-glycero-3-phosphocholine + H2O = a 2-acyl-sn-glycero-3-phosphocholine + a fatty acid + H(+)</text>
        <dbReference type="Rhea" id="RHEA:18689"/>
        <dbReference type="ChEBI" id="CHEBI:15377"/>
        <dbReference type="ChEBI" id="CHEBI:15378"/>
        <dbReference type="ChEBI" id="CHEBI:28868"/>
        <dbReference type="ChEBI" id="CHEBI:57643"/>
        <dbReference type="ChEBI" id="CHEBI:57875"/>
        <dbReference type="EC" id="3.1.1.32"/>
    </reaction>
</comment>
<keyword evidence="13 19" id="KW-0106">Calcium</keyword>
<evidence type="ECO:0000256" key="2">
    <source>
        <dbReference type="ARBA" id="ARBA00001604"/>
    </source>
</evidence>
<keyword evidence="10 19" id="KW-0479">Metal-binding</keyword>
<comment type="similarity">
    <text evidence="3 20">Belongs to the phospholipase A1 family.</text>
</comment>
<evidence type="ECO:0000256" key="18">
    <source>
        <dbReference type="PIRSR" id="PIRSR603187-1"/>
    </source>
</evidence>
<evidence type="ECO:0000256" key="17">
    <source>
        <dbReference type="ARBA" id="ARBA00023237"/>
    </source>
</evidence>
<evidence type="ECO:0000256" key="10">
    <source>
        <dbReference type="ARBA" id="ARBA00022723"/>
    </source>
</evidence>
<dbReference type="EC" id="3.1.1.32" evidence="5 20"/>
<evidence type="ECO:0000256" key="4">
    <source>
        <dbReference type="ARBA" id="ARBA00011702"/>
    </source>
</evidence>
<dbReference type="Gene3D" id="2.40.230.10">
    <property type="entry name" value="Phospholipase A1"/>
    <property type="match status" value="1"/>
</dbReference>
<evidence type="ECO:0000256" key="7">
    <source>
        <dbReference type="ARBA" id="ARBA00021726"/>
    </source>
</evidence>
<dbReference type="EC" id="3.1.1.4" evidence="6 20"/>
<evidence type="ECO:0000256" key="19">
    <source>
        <dbReference type="PIRSR" id="PIRSR603187-2"/>
    </source>
</evidence>
<feature type="binding site" description="in dimeric form" evidence="19">
    <location>
        <position position="207"/>
    </location>
    <ligand>
        <name>Ca(2+)</name>
        <dbReference type="ChEBI" id="CHEBI:29108"/>
        <label>1</label>
    </ligand>
</feature>
<keyword evidence="17 20" id="KW-0998">Cell outer membrane</keyword>
<comment type="subunit">
    <text evidence="4 20">Homodimer; dimerization is reversible, and the dimeric form is the active one.</text>
</comment>
<feature type="binding site" description="in dimeric form" evidence="19">
    <location>
        <position position="165"/>
    </location>
    <ligand>
        <name>Ca(2+)</name>
        <dbReference type="ChEBI" id="CHEBI:29108"/>
        <label>1</label>
    </ligand>
</feature>
<comment type="function">
    <text evidence="20">Hydrolysis of phosphatidylcholine with phospholipase A2 (EC 3.1.1.4) and phospholipase A1 (EC 3.1.1.32) activities.</text>
</comment>
<feature type="binding site" description="in dimeric form" evidence="19">
    <location>
        <position position="123"/>
    </location>
    <ligand>
        <name>Ca(2+)</name>
        <dbReference type="ChEBI" id="CHEBI:29108"/>
        <label>1</label>
    </ligand>
</feature>
<dbReference type="CDD" id="cd00541">
    <property type="entry name" value="OMPLA"/>
    <property type="match status" value="1"/>
</dbReference>
<comment type="caution">
    <text evidence="21">The sequence shown here is derived from an EMBL/GenBank/DDBJ whole genome shotgun (WGS) entry which is preliminary data.</text>
</comment>
<feature type="active site" description="Proton acceptor" evidence="18">
    <location>
        <position position="162"/>
    </location>
</feature>
<reference evidence="21 22" key="1">
    <citation type="submission" date="2018-10" db="EMBL/GenBank/DDBJ databases">
        <title>Genomic Encyclopedia of Type Strains, Phase IV (KMG-IV): sequencing the most valuable type-strain genomes for metagenomic binning, comparative biology and taxonomic classification.</title>
        <authorList>
            <person name="Goeker M."/>
        </authorList>
    </citation>
    <scope>NUCLEOTIDE SEQUENCE [LARGE SCALE GENOMIC DNA]</scope>
    <source>
        <strain evidence="21 22">DSM 23800</strain>
    </source>
</reference>
<dbReference type="GO" id="GO:0016042">
    <property type="term" value="P:lipid catabolic process"/>
    <property type="evidence" value="ECO:0007669"/>
    <property type="project" value="UniProtKB-KW"/>
</dbReference>
<feature type="active site" description="Proton acceptor" evidence="18">
    <location>
        <position position="160"/>
    </location>
</feature>
<dbReference type="AlphaFoldDB" id="A0A420XIS4"/>
<dbReference type="GO" id="GO:0009279">
    <property type="term" value="C:cell outer membrane"/>
    <property type="evidence" value="ECO:0007669"/>
    <property type="project" value="UniProtKB-SubCell"/>
</dbReference>
<dbReference type="SUPFAM" id="SSF56931">
    <property type="entry name" value="Outer membrane phospholipase A (OMPLA)"/>
    <property type="match status" value="1"/>
</dbReference>
<comment type="cofactor">
    <cofactor evidence="20">
        <name>Ca(2+)</name>
        <dbReference type="ChEBI" id="CHEBI:29108"/>
    </cofactor>
    <text evidence="20">Binds 1 Ca(2+) ion per monomer. In the dimeric form the Ca(2+) is bound by different amino acids with binding of each Ca(2+) shared with ligands coming from each monomer. The Ca(2+) ion may have a role in catalysis.</text>
</comment>
<accession>A0A420XIS4</accession>
<dbReference type="Pfam" id="PF02253">
    <property type="entry name" value="PLA1"/>
    <property type="match status" value="1"/>
</dbReference>
<protein>
    <recommendedName>
        <fullName evidence="7 20">Phospholipase A1</fullName>
        <ecNumber evidence="5 20">3.1.1.32</ecNumber>
        <ecNumber evidence="6 20">3.1.1.4</ecNumber>
    </recommendedName>
    <alternativeName>
        <fullName evidence="20">Phosphatidylcholine 1-acylhydrolase</fullName>
    </alternativeName>
</protein>
<evidence type="ECO:0000256" key="1">
    <source>
        <dbReference type="ARBA" id="ARBA00000111"/>
    </source>
</evidence>
<evidence type="ECO:0000256" key="11">
    <source>
        <dbReference type="ARBA" id="ARBA00022729"/>
    </source>
</evidence>
<dbReference type="PANTHER" id="PTHR40457">
    <property type="entry name" value="PHOSPHOLIPASE A1"/>
    <property type="match status" value="1"/>
</dbReference>
<comment type="subcellular location">
    <subcellularLocation>
        <location evidence="20">Cell outer membrane</location>
        <topology evidence="20">Multi-pass membrane protein</topology>
    </subcellularLocation>
    <text evidence="20">One of the very few enzymes located there.</text>
</comment>
<keyword evidence="14 20" id="KW-0442">Lipid degradation</keyword>
<evidence type="ECO:0000256" key="8">
    <source>
        <dbReference type="ARBA" id="ARBA00022452"/>
    </source>
</evidence>
<evidence type="ECO:0000256" key="14">
    <source>
        <dbReference type="ARBA" id="ARBA00022963"/>
    </source>
</evidence>
<dbReference type="GO" id="GO:0008970">
    <property type="term" value="F:phospholipase A1 activity"/>
    <property type="evidence" value="ECO:0007669"/>
    <property type="project" value="UniProtKB-EC"/>
</dbReference>
<keyword evidence="15 20" id="KW-0443">Lipid metabolism</keyword>
<feature type="chain" id="PRO_5019618210" description="Phospholipase A1" evidence="20">
    <location>
        <begin position="23"/>
        <end position="292"/>
    </location>
</feature>
<evidence type="ECO:0000313" key="21">
    <source>
        <dbReference type="EMBL" id="RKR77061.1"/>
    </source>
</evidence>
<keyword evidence="22" id="KW-1185">Reference proteome</keyword>
<comment type="catalytic activity">
    <reaction evidence="2 20">
        <text>a 1,2-diacyl-sn-glycero-3-phosphocholine + H2O = a 1-acyl-sn-glycero-3-phosphocholine + a fatty acid + H(+)</text>
        <dbReference type="Rhea" id="RHEA:15801"/>
        <dbReference type="ChEBI" id="CHEBI:15377"/>
        <dbReference type="ChEBI" id="CHEBI:15378"/>
        <dbReference type="ChEBI" id="CHEBI:28868"/>
        <dbReference type="ChEBI" id="CHEBI:57643"/>
        <dbReference type="ChEBI" id="CHEBI:58168"/>
        <dbReference type="EC" id="3.1.1.4"/>
    </reaction>
</comment>
<name>A0A420XIS4_9PAST</name>
<dbReference type="EMBL" id="RBJC01000004">
    <property type="protein sequence ID" value="RKR77061.1"/>
    <property type="molecule type" value="Genomic_DNA"/>
</dbReference>
<evidence type="ECO:0000256" key="20">
    <source>
        <dbReference type="RuleBase" id="RU366027"/>
    </source>
</evidence>
<keyword evidence="8" id="KW-1134">Transmembrane beta strand</keyword>
<feature type="signal peptide" evidence="20">
    <location>
        <begin position="1"/>
        <end position="22"/>
    </location>
</feature>
<evidence type="ECO:0000256" key="5">
    <source>
        <dbReference type="ARBA" id="ARBA00013179"/>
    </source>
</evidence>
<evidence type="ECO:0000313" key="22">
    <source>
        <dbReference type="Proteomes" id="UP000280099"/>
    </source>
</evidence>
<evidence type="ECO:0000256" key="16">
    <source>
        <dbReference type="ARBA" id="ARBA00023136"/>
    </source>
</evidence>
<sequence length="292" mass="34199">MNRVVTFSVIPAILSLSLPTFATDGEEDINAPIDFPYKSRTQMLLTKRSDDFIGLMAYGQNYLMESVFNKNINYNRDRAKHDEIKFQISLALPLWRGILSENSVLAASYTQRSWFQFSNSGESSPFRESNYEPQLFLAWDTKYQLPFGWTLNDIETGWNHESNGRGEDENRSRSWNRLYTRALVSKGNWIVELKPWWRIPEKSEDDDNPDITKYRGHFDLTVGYRYNKHQIKVKGHYNPKYGRGGAEVTYSYPITRYIRLYTQYYGGYGESLIDYNKNIQRFGIGISLNNIF</sequence>
<dbReference type="GO" id="GO:0005509">
    <property type="term" value="F:calcium ion binding"/>
    <property type="evidence" value="ECO:0007669"/>
    <property type="project" value="TreeGrafter"/>
</dbReference>
<dbReference type="PANTHER" id="PTHR40457:SF1">
    <property type="entry name" value="PHOSPHOLIPASE A1"/>
    <property type="match status" value="1"/>
</dbReference>
<feature type="binding site" description="in dimeric form" evidence="19">
    <location>
        <position position="172"/>
    </location>
    <ligand>
        <name>Ca(2+)</name>
        <dbReference type="ChEBI" id="CHEBI:29108"/>
        <label>2</label>
    </ligand>
</feature>
<proteinExistence type="inferred from homology"/>
<keyword evidence="16" id="KW-0472">Membrane</keyword>
<keyword evidence="9" id="KW-0812">Transmembrane</keyword>
<dbReference type="PRINTS" id="PR01486">
    <property type="entry name" value="PHPHLIPASEA1"/>
</dbReference>
<dbReference type="InterPro" id="IPR036541">
    <property type="entry name" value="PLipase_A1_sf"/>
</dbReference>